<keyword evidence="3" id="KW-1185">Reference proteome</keyword>
<organism evidence="2 3">
    <name type="scientific">Microbacterium amylolyticum</name>
    <dbReference type="NCBI Taxonomy" id="936337"/>
    <lineage>
        <taxon>Bacteria</taxon>
        <taxon>Bacillati</taxon>
        <taxon>Actinomycetota</taxon>
        <taxon>Actinomycetes</taxon>
        <taxon>Micrococcales</taxon>
        <taxon>Microbacteriaceae</taxon>
        <taxon>Microbacterium</taxon>
    </lineage>
</organism>
<evidence type="ECO:0000313" key="2">
    <source>
        <dbReference type="EMBL" id="MBP2437604.1"/>
    </source>
</evidence>
<dbReference type="Pfam" id="PF20060">
    <property type="entry name" value="DUF6459"/>
    <property type="match status" value="1"/>
</dbReference>
<sequence length="140" mass="15172">MPLPSSSRRRPRRVSPEILGAPRTRSDQLPDPEPLIATLAGGVLEVIAGARDVDQLARWLDVAPYHALVTRAGLAARARSAEGRPAKQPVYRVASVHRSQPADGVVEATVIVEMPARTRAIAIRLEGYDARWRATSLAVL</sequence>
<evidence type="ECO:0000256" key="1">
    <source>
        <dbReference type="SAM" id="MobiDB-lite"/>
    </source>
</evidence>
<gene>
    <name evidence="2" type="ORF">JOF34_002190</name>
</gene>
<accession>A0ABS4ZJZ6</accession>
<dbReference type="Proteomes" id="UP001519362">
    <property type="component" value="Unassembled WGS sequence"/>
</dbReference>
<proteinExistence type="predicted"/>
<dbReference type="RefSeq" id="WP_165133555.1">
    <property type="nucleotide sequence ID" value="NZ_CP049253.1"/>
</dbReference>
<name>A0ABS4ZJZ6_9MICO</name>
<dbReference type="InterPro" id="IPR045596">
    <property type="entry name" value="DUF6459"/>
</dbReference>
<evidence type="ECO:0000313" key="3">
    <source>
        <dbReference type="Proteomes" id="UP001519362"/>
    </source>
</evidence>
<feature type="region of interest" description="Disordered" evidence="1">
    <location>
        <begin position="1"/>
        <end position="32"/>
    </location>
</feature>
<dbReference type="EMBL" id="JAGIOL010000001">
    <property type="protein sequence ID" value="MBP2437604.1"/>
    <property type="molecule type" value="Genomic_DNA"/>
</dbReference>
<reference evidence="2 3" key="1">
    <citation type="submission" date="2021-03" db="EMBL/GenBank/DDBJ databases">
        <title>Sequencing the genomes of 1000 actinobacteria strains.</title>
        <authorList>
            <person name="Klenk H.-P."/>
        </authorList>
    </citation>
    <scope>NUCLEOTIDE SEQUENCE [LARGE SCALE GENOMIC DNA]</scope>
    <source>
        <strain evidence="2 3">DSM 24221</strain>
    </source>
</reference>
<protein>
    <recommendedName>
        <fullName evidence="4">3-hydroxyacyl-CoA dehydrogenase</fullName>
    </recommendedName>
</protein>
<evidence type="ECO:0008006" key="4">
    <source>
        <dbReference type="Google" id="ProtNLM"/>
    </source>
</evidence>
<comment type="caution">
    <text evidence="2">The sequence shown here is derived from an EMBL/GenBank/DDBJ whole genome shotgun (WGS) entry which is preliminary data.</text>
</comment>